<evidence type="ECO:0000313" key="4">
    <source>
        <dbReference type="EMBL" id="GAA1824945.1"/>
    </source>
</evidence>
<accession>A0ABP4YN96</accession>
<dbReference type="InterPro" id="IPR008978">
    <property type="entry name" value="HSP20-like_chaperone"/>
</dbReference>
<dbReference type="InterPro" id="IPR002068">
    <property type="entry name" value="A-crystallin/Hsp20_dom"/>
</dbReference>
<evidence type="ECO:0000256" key="1">
    <source>
        <dbReference type="PROSITE-ProRule" id="PRU00285"/>
    </source>
</evidence>
<evidence type="ECO:0000256" key="2">
    <source>
        <dbReference type="RuleBase" id="RU003616"/>
    </source>
</evidence>
<dbReference type="SUPFAM" id="SSF49764">
    <property type="entry name" value="HSP20-like chaperones"/>
    <property type="match status" value="1"/>
</dbReference>
<proteinExistence type="inferred from homology"/>
<evidence type="ECO:0000313" key="5">
    <source>
        <dbReference type="Proteomes" id="UP001500218"/>
    </source>
</evidence>
<reference evidence="5" key="1">
    <citation type="journal article" date="2019" name="Int. J. Syst. Evol. Microbiol.">
        <title>The Global Catalogue of Microorganisms (GCM) 10K type strain sequencing project: providing services to taxonomists for standard genome sequencing and annotation.</title>
        <authorList>
            <consortium name="The Broad Institute Genomics Platform"/>
            <consortium name="The Broad Institute Genome Sequencing Center for Infectious Disease"/>
            <person name="Wu L."/>
            <person name="Ma J."/>
        </authorList>
    </citation>
    <scope>NUCLEOTIDE SEQUENCE [LARGE SCALE GENOMIC DNA]</scope>
    <source>
        <strain evidence="5">JCM 13250</strain>
    </source>
</reference>
<dbReference type="EMBL" id="BAAALT010000215">
    <property type="protein sequence ID" value="GAA1824945.1"/>
    <property type="molecule type" value="Genomic_DNA"/>
</dbReference>
<comment type="similarity">
    <text evidence="1 2">Belongs to the small heat shock protein (HSP20) family.</text>
</comment>
<keyword evidence="5" id="KW-1185">Reference proteome</keyword>
<name>A0ABP4YN96_9ACTN</name>
<comment type="caution">
    <text evidence="4">The sequence shown here is derived from an EMBL/GenBank/DDBJ whole genome shotgun (WGS) entry which is preliminary data.</text>
</comment>
<gene>
    <name evidence="4" type="ORF">GCM10009682_51320</name>
</gene>
<protein>
    <submittedName>
        <fullName evidence="4">Hsp20/alpha crystallin family protein</fullName>
    </submittedName>
</protein>
<organism evidence="4 5">
    <name type="scientific">Luedemannella flava</name>
    <dbReference type="NCBI Taxonomy" id="349316"/>
    <lineage>
        <taxon>Bacteria</taxon>
        <taxon>Bacillati</taxon>
        <taxon>Actinomycetota</taxon>
        <taxon>Actinomycetes</taxon>
        <taxon>Micromonosporales</taxon>
        <taxon>Micromonosporaceae</taxon>
        <taxon>Luedemannella</taxon>
    </lineage>
</organism>
<sequence>MSAGSGVRRAHLTGEMFAMTTTLIPRMFGDLIDWFDMDRAQGTGHMIRVEDSLTEQEYHVRAELPGMDPGQDITISVQDGTLTIHAEREERQEAKGRSEFRYGVLERSVRLPGNAETDSIKATYDKGILDVSVPLRSTEAAGRKIPIEVG</sequence>
<dbReference type="CDD" id="cd06464">
    <property type="entry name" value="ACD_sHsps-like"/>
    <property type="match status" value="1"/>
</dbReference>
<evidence type="ECO:0000259" key="3">
    <source>
        <dbReference type="PROSITE" id="PS01031"/>
    </source>
</evidence>
<dbReference type="Pfam" id="PF00011">
    <property type="entry name" value="HSP20"/>
    <property type="match status" value="1"/>
</dbReference>
<dbReference type="Proteomes" id="UP001500218">
    <property type="component" value="Unassembled WGS sequence"/>
</dbReference>
<dbReference type="PANTHER" id="PTHR11527">
    <property type="entry name" value="HEAT-SHOCK PROTEIN 20 FAMILY MEMBER"/>
    <property type="match status" value="1"/>
</dbReference>
<dbReference type="PROSITE" id="PS01031">
    <property type="entry name" value="SHSP"/>
    <property type="match status" value="1"/>
</dbReference>
<feature type="domain" description="SHSP" evidence="3">
    <location>
        <begin position="40"/>
        <end position="150"/>
    </location>
</feature>
<dbReference type="Gene3D" id="2.60.40.790">
    <property type="match status" value="1"/>
</dbReference>
<dbReference type="InterPro" id="IPR031107">
    <property type="entry name" value="Small_HSP"/>
</dbReference>